<reference evidence="1" key="1">
    <citation type="submission" date="2022-12" db="EMBL/GenBank/DDBJ databases">
        <authorList>
            <person name="Wang J."/>
        </authorList>
    </citation>
    <scope>NUCLEOTIDE SEQUENCE</scope>
    <source>
        <strain evidence="1">HY-45-18</strain>
    </source>
</reference>
<organism evidence="1 2">
    <name type="scientific">Clostridium aestuarii</name>
    <dbReference type="NCBI Taxonomy" id="338193"/>
    <lineage>
        <taxon>Bacteria</taxon>
        <taxon>Bacillati</taxon>
        <taxon>Bacillota</taxon>
        <taxon>Clostridia</taxon>
        <taxon>Eubacteriales</taxon>
        <taxon>Clostridiaceae</taxon>
        <taxon>Clostridium</taxon>
    </lineage>
</organism>
<sequence>MFTNMNYYYPYRNEEIVKQAQSYLSGYEKDVSKLPKGYVRVKNLIDSAKKEKGINAGFNKAFTASREAAALYNMGSILRDTIYGWSQITKLAFIMLSGKALPLALFLYELPKGLEYFGETEKKIITKIINLVNYLDESNKKFDDIRKESLKVLGNKLALQQVYKKIKDKNLTPKFDNWIGRLPGLVKEYTALSTKKKKTDQDIQRLTQLNIDVMQVEKELEDYQKEVQVSYALPILYPWIPKLINGLKQIEPITGFTKKYLGDIVTNTFYSSIRGNYYGVIEELKEDWEPLYKQMKVFIDKYY</sequence>
<protein>
    <submittedName>
        <fullName evidence="1">Uncharacterized protein</fullName>
    </submittedName>
</protein>
<accession>A0ABT4D5M8</accession>
<keyword evidence="2" id="KW-1185">Reference proteome</keyword>
<evidence type="ECO:0000313" key="1">
    <source>
        <dbReference type="EMBL" id="MCY6485500.1"/>
    </source>
</evidence>
<dbReference type="EMBL" id="JAPQER010000007">
    <property type="protein sequence ID" value="MCY6485500.1"/>
    <property type="molecule type" value="Genomic_DNA"/>
</dbReference>
<name>A0ABT4D5M8_9CLOT</name>
<comment type="caution">
    <text evidence="1">The sequence shown here is derived from an EMBL/GenBank/DDBJ whole genome shotgun (WGS) entry which is preliminary data.</text>
</comment>
<dbReference type="Proteomes" id="UP001078443">
    <property type="component" value="Unassembled WGS sequence"/>
</dbReference>
<gene>
    <name evidence="1" type="ORF">OW763_14290</name>
</gene>
<dbReference type="RefSeq" id="WP_268041877.1">
    <property type="nucleotide sequence ID" value="NZ_JAPQER010000007.1"/>
</dbReference>
<proteinExistence type="predicted"/>
<evidence type="ECO:0000313" key="2">
    <source>
        <dbReference type="Proteomes" id="UP001078443"/>
    </source>
</evidence>